<name>A0ABN3JSA4_9ACTN</name>
<reference evidence="2 3" key="1">
    <citation type="journal article" date="2019" name="Int. J. Syst. Evol. Microbiol.">
        <title>The Global Catalogue of Microorganisms (GCM) 10K type strain sequencing project: providing services to taxonomists for standard genome sequencing and annotation.</title>
        <authorList>
            <consortium name="The Broad Institute Genomics Platform"/>
            <consortium name="The Broad Institute Genome Sequencing Center for Infectious Disease"/>
            <person name="Wu L."/>
            <person name="Ma J."/>
        </authorList>
    </citation>
    <scope>NUCLEOTIDE SEQUENCE [LARGE SCALE GENOMIC DNA]</scope>
    <source>
        <strain evidence="2 3">JCM 6305</strain>
    </source>
</reference>
<gene>
    <name evidence="2" type="ORF">GCM10010405_18690</name>
</gene>
<feature type="region of interest" description="Disordered" evidence="1">
    <location>
        <begin position="68"/>
        <end position="100"/>
    </location>
</feature>
<protein>
    <submittedName>
        <fullName evidence="2">Uncharacterized protein</fullName>
    </submittedName>
</protein>
<feature type="region of interest" description="Disordered" evidence="1">
    <location>
        <begin position="1"/>
        <end position="31"/>
    </location>
</feature>
<proteinExistence type="predicted"/>
<evidence type="ECO:0000313" key="2">
    <source>
        <dbReference type="EMBL" id="GAA2435834.1"/>
    </source>
</evidence>
<evidence type="ECO:0000313" key="3">
    <source>
        <dbReference type="Proteomes" id="UP001501638"/>
    </source>
</evidence>
<dbReference type="Proteomes" id="UP001501638">
    <property type="component" value="Unassembled WGS sequence"/>
</dbReference>
<comment type="caution">
    <text evidence="2">The sequence shown here is derived from an EMBL/GenBank/DDBJ whole genome shotgun (WGS) entry which is preliminary data.</text>
</comment>
<dbReference type="EMBL" id="BAAASZ010000017">
    <property type="protein sequence ID" value="GAA2435834.1"/>
    <property type="molecule type" value="Genomic_DNA"/>
</dbReference>
<sequence length="100" mass="10848">MEHPGEGAAGQVEHEADAGRAQLGHLEGEGEGTWCHGGVSVLARRAPEAPLTYFIRWRKNLGRRYSAGEEEIHGENRPSFPPLPGPSSDLPLRAAEPIEE</sequence>
<organism evidence="2 3">
    <name type="scientific">Streptomyces macrosporus</name>
    <dbReference type="NCBI Taxonomy" id="44032"/>
    <lineage>
        <taxon>Bacteria</taxon>
        <taxon>Bacillati</taxon>
        <taxon>Actinomycetota</taxon>
        <taxon>Actinomycetes</taxon>
        <taxon>Kitasatosporales</taxon>
        <taxon>Streptomycetaceae</taxon>
        <taxon>Streptomyces</taxon>
    </lineage>
</organism>
<keyword evidence="3" id="KW-1185">Reference proteome</keyword>
<accession>A0ABN3JSA4</accession>
<evidence type="ECO:0000256" key="1">
    <source>
        <dbReference type="SAM" id="MobiDB-lite"/>
    </source>
</evidence>